<dbReference type="STRING" id="888050.HMPREF9004_1134"/>
<evidence type="ECO:0000256" key="1">
    <source>
        <dbReference type="SAM" id="MobiDB-lite"/>
    </source>
</evidence>
<evidence type="ECO:0000313" key="2">
    <source>
        <dbReference type="EMBL" id="ENO18103.1"/>
    </source>
</evidence>
<dbReference type="EMBL" id="AQHZ01000018">
    <property type="protein sequence ID" value="ENO18103.1"/>
    <property type="molecule type" value="Genomic_DNA"/>
</dbReference>
<name>N6XAD2_9ACTO</name>
<feature type="region of interest" description="Disordered" evidence="1">
    <location>
        <begin position="90"/>
        <end position="114"/>
    </location>
</feature>
<dbReference type="Proteomes" id="UP000013015">
    <property type="component" value="Unassembled WGS sequence"/>
</dbReference>
<keyword evidence="3" id="KW-1185">Reference proteome</keyword>
<comment type="caution">
    <text evidence="2">The sequence shown here is derived from an EMBL/GenBank/DDBJ whole genome shotgun (WGS) entry which is preliminary data.</text>
</comment>
<dbReference type="AntiFam" id="ANF00006">
    <property type="entry name" value="Translation of CRISPR region"/>
</dbReference>
<organism evidence="2 3">
    <name type="scientific">Schaalia cardiffensis F0333</name>
    <dbReference type="NCBI Taxonomy" id="888050"/>
    <lineage>
        <taxon>Bacteria</taxon>
        <taxon>Bacillati</taxon>
        <taxon>Actinomycetota</taxon>
        <taxon>Actinomycetes</taxon>
        <taxon>Actinomycetales</taxon>
        <taxon>Actinomycetaceae</taxon>
        <taxon>Schaalia</taxon>
    </lineage>
</organism>
<feature type="compositionally biased region" description="Basic residues" evidence="1">
    <location>
        <begin position="155"/>
        <end position="171"/>
    </location>
</feature>
<dbReference type="PATRIC" id="fig|888050.3.peg.1074"/>
<dbReference type="HOGENOM" id="CLU_072989_0_2_11"/>
<reference evidence="2 3" key="1">
    <citation type="submission" date="2013-03" db="EMBL/GenBank/DDBJ databases">
        <title>Reference genome for the Human Microbiome Project.</title>
        <authorList>
            <person name="Aqrawi P."/>
            <person name="Ayvaz T."/>
            <person name="Bess C."/>
            <person name="Blankenburg K."/>
            <person name="Coyle M."/>
            <person name="Deng J."/>
            <person name="Forbes L."/>
            <person name="Fowler G."/>
            <person name="Francisco L."/>
            <person name="Fu Q."/>
            <person name="Gibbs R."/>
            <person name="Gross S."/>
            <person name="Gubbala S."/>
            <person name="Hale W."/>
            <person name="Hemphill L."/>
            <person name="Highlander S."/>
            <person name="Hirani K."/>
            <person name="Jackson L."/>
            <person name="Jakkamsetti A."/>
            <person name="Javaid M."/>
            <person name="Jayaseelan J.C."/>
            <person name="Jiang H."/>
            <person name="Joshi V."/>
            <person name="Korchina V."/>
            <person name="Kovar C."/>
            <person name="Lara F."/>
            <person name="Lee S."/>
            <person name="Liu Y."/>
            <person name="Mata R."/>
            <person name="Mathew T."/>
            <person name="Munidasa M."/>
            <person name="Muzny D."/>
            <person name="Nazareth L."/>
            <person name="Ngo R."/>
            <person name="Nguyen L."/>
            <person name="Nguyen N."/>
            <person name="Okwuonu G."/>
            <person name="Ongeri F."/>
            <person name="Palculict T."/>
            <person name="Patil S."/>
            <person name="Petrosino J."/>
            <person name="Pham C."/>
            <person name="Pham P."/>
            <person name="Pu L.-L."/>
            <person name="Qin X."/>
            <person name="Qu J."/>
            <person name="Reid J."/>
            <person name="Ross M."/>
            <person name="Ruth R."/>
            <person name="Saada N."/>
            <person name="San Lucas F."/>
            <person name="Santibanez J."/>
            <person name="Shang Y."/>
            <person name="Simmons D."/>
            <person name="Song X.-Z."/>
            <person name="Tang L.-Y."/>
            <person name="Thornton R."/>
            <person name="Warren J."/>
            <person name="Weissenberger G."/>
            <person name="Wilczek-Boney K."/>
            <person name="Worley K."/>
            <person name="Youmans B."/>
            <person name="Zhang J."/>
            <person name="Zhang L."/>
            <person name="Zhao Z."/>
            <person name="Zhou C."/>
            <person name="Zhu D."/>
            <person name="Zhu Y."/>
        </authorList>
    </citation>
    <scope>NUCLEOTIDE SEQUENCE [LARGE SCALE GENOMIC DNA]</scope>
    <source>
        <strain evidence="2 3">F0333</strain>
    </source>
</reference>
<feature type="region of interest" description="Disordered" evidence="1">
    <location>
        <begin position="146"/>
        <end position="175"/>
    </location>
</feature>
<dbReference type="AlphaFoldDB" id="N6XAD2"/>
<accession>N6XAD2</accession>
<protein>
    <submittedName>
        <fullName evidence="2">Uncharacterized protein</fullName>
    </submittedName>
</protein>
<proteinExistence type="predicted"/>
<dbReference type="eggNOG" id="ENOG5032V99">
    <property type="taxonomic scope" value="Bacteria"/>
</dbReference>
<evidence type="ECO:0000313" key="3">
    <source>
        <dbReference type="Proteomes" id="UP000013015"/>
    </source>
</evidence>
<sequence>MDRIGSSPLTRGARRFPHGCHETGGLIPAHAGSTVTEFTKRLRLRTHPRSRGEHVMLSRMTLRPTGSSPLTRGAPRTQTHMRRRMRLIPAHAGSTTIAPSDNFLRGAHPRSRGEHSAPVILSAPIAGSSPLTRGARRFPHGCHETGGLIPAHAGSTRRHRRGPQTRWAHPRSRGEHFRMAASSACVTGSSPLTRGAPQTLDDSRNCGGLIPAHAGSTNIDYTHRASSTAHPRSRGEHLRCNPLLLRSDGSSPLTRGAPATAQYDARLPGLIPAHAGST</sequence>
<dbReference type="AntiFam" id="ANF00057">
    <property type="entry name" value="Translation of E. coli type CRISPR repeat"/>
</dbReference>
<gene>
    <name evidence="2" type="ORF">HMPREF9004_1134</name>
</gene>